<dbReference type="Proteomes" id="UP000188246">
    <property type="component" value="Chromosome"/>
</dbReference>
<accession>A0A1Q2D3V6</accession>
<dbReference type="KEGG" id="vpi:BW732_01170"/>
<keyword evidence="2" id="KW-1185">Reference proteome</keyword>
<dbReference type="AlphaFoldDB" id="A0A1Q2D3V6"/>
<evidence type="ECO:0000313" key="1">
    <source>
        <dbReference type="EMBL" id="AQP52967.1"/>
    </source>
</evidence>
<dbReference type="RefSeq" id="WP_077275064.1">
    <property type="nucleotide sequence ID" value="NZ_CP019609.1"/>
</dbReference>
<protein>
    <submittedName>
        <fullName evidence="1">Uncharacterized protein</fullName>
    </submittedName>
</protein>
<evidence type="ECO:0000313" key="2">
    <source>
        <dbReference type="Proteomes" id="UP000188246"/>
    </source>
</evidence>
<gene>
    <name evidence="1" type="ORF">BW732_01170</name>
</gene>
<dbReference type="InterPro" id="IPR029491">
    <property type="entry name" value="Helicase_HTH"/>
</dbReference>
<organism evidence="1 2">
    <name type="scientific">Vagococcus penaei</name>
    <dbReference type="NCBI Taxonomy" id="633807"/>
    <lineage>
        <taxon>Bacteria</taxon>
        <taxon>Bacillati</taxon>
        <taxon>Bacillota</taxon>
        <taxon>Bacilli</taxon>
        <taxon>Lactobacillales</taxon>
        <taxon>Enterococcaceae</taxon>
        <taxon>Vagococcus</taxon>
    </lineage>
</organism>
<sequence length="350" mass="40939">MKYFILSCFKHGYTVRYSTLYHLLTGKKTASVLVYGYFYAVLDYFKLFPKLDESQFNQYIMELSRNQLLQLNEQHVTITPKGLDLLTSSGYKQLELSHLSSLTYHRLDNRFWQRLVLTTQVYSEQAYGHTMYLPVETSPFRLVVFKKWYQSQNKMTAIAFRDELVSLMSTIGELESYILVSQFSGHKHTGQTMTQLASELETTQLAVYLEFKNRLHQLLTLITKNQINFPVLTNILTDEASYLPVDTVDKTAEIYQRTQSLSDIAKIRGLRESTISDHLIELAISSNQESDILKIYPFGHLDELNHFSKETVVDCRNWDYQQLRQKINGLSFNEFRLYQIKQIKEGKYGE</sequence>
<proteinExistence type="predicted"/>
<dbReference type="EMBL" id="CP019609">
    <property type="protein sequence ID" value="AQP52967.1"/>
    <property type="molecule type" value="Genomic_DNA"/>
</dbReference>
<dbReference type="Pfam" id="PF14493">
    <property type="entry name" value="HTH_40"/>
    <property type="match status" value="1"/>
</dbReference>
<dbReference type="OrthoDB" id="2168040at2"/>
<dbReference type="STRING" id="633807.BW732_01170"/>
<reference evidence="1 2" key="1">
    <citation type="journal article" date="2010" name="Int. J. Syst. Evol. Microbiol.">
        <title>Vagococcus penaei sp. nov., isolated from spoilage microbiota of cooked shrimp (Penaeus vannamei).</title>
        <authorList>
            <person name="Jaffres E."/>
            <person name="Prevost H."/>
            <person name="Rossero A."/>
            <person name="Joffraud J.J."/>
            <person name="Dousset X."/>
        </authorList>
    </citation>
    <scope>NUCLEOTIDE SEQUENCE [LARGE SCALE GENOMIC DNA]</scope>
    <source>
        <strain evidence="1 2">CD276</strain>
    </source>
</reference>
<name>A0A1Q2D3V6_9ENTE</name>